<organism evidence="2 3">
    <name type="scientific">Dyadobacter psychrophilus</name>
    <dbReference type="NCBI Taxonomy" id="651661"/>
    <lineage>
        <taxon>Bacteria</taxon>
        <taxon>Pseudomonadati</taxon>
        <taxon>Bacteroidota</taxon>
        <taxon>Cytophagia</taxon>
        <taxon>Cytophagales</taxon>
        <taxon>Spirosomataceae</taxon>
        <taxon>Dyadobacter</taxon>
    </lineage>
</organism>
<dbReference type="EMBL" id="FUZA01000014">
    <property type="protein sequence ID" value="SKC19645.1"/>
    <property type="molecule type" value="Genomic_DNA"/>
</dbReference>
<dbReference type="Proteomes" id="UP000190897">
    <property type="component" value="Unassembled WGS sequence"/>
</dbReference>
<dbReference type="RefSeq" id="WP_082217928.1">
    <property type="nucleotide sequence ID" value="NZ_FUZA01000014.1"/>
</dbReference>
<evidence type="ECO:0000313" key="3">
    <source>
        <dbReference type="Proteomes" id="UP000190897"/>
    </source>
</evidence>
<dbReference type="AlphaFoldDB" id="A0A1T5HG29"/>
<protein>
    <submittedName>
        <fullName evidence="2">Uncharacterized protein</fullName>
    </submittedName>
</protein>
<keyword evidence="1" id="KW-0812">Transmembrane</keyword>
<name>A0A1T5HG29_9BACT</name>
<accession>A0A1T5HG29</accession>
<evidence type="ECO:0000313" key="2">
    <source>
        <dbReference type="EMBL" id="SKC19645.1"/>
    </source>
</evidence>
<dbReference type="STRING" id="651661.SAMN05660293_05506"/>
<reference evidence="3" key="1">
    <citation type="submission" date="2017-02" db="EMBL/GenBank/DDBJ databases">
        <authorList>
            <person name="Varghese N."/>
            <person name="Submissions S."/>
        </authorList>
    </citation>
    <scope>NUCLEOTIDE SEQUENCE [LARGE SCALE GENOMIC DNA]</scope>
    <source>
        <strain evidence="3">DSM 22270</strain>
    </source>
</reference>
<feature type="transmembrane region" description="Helical" evidence="1">
    <location>
        <begin position="85"/>
        <end position="105"/>
    </location>
</feature>
<gene>
    <name evidence="2" type="ORF">SAMN05660293_05506</name>
</gene>
<evidence type="ECO:0000256" key="1">
    <source>
        <dbReference type="SAM" id="Phobius"/>
    </source>
</evidence>
<dbReference type="OrthoDB" id="948439at2"/>
<keyword evidence="1" id="KW-0472">Membrane</keyword>
<proteinExistence type="predicted"/>
<keyword evidence="1" id="KW-1133">Transmembrane helix</keyword>
<sequence length="160" mass="18170">MEKHTNLAAERHRLALRFNLSESAIEPEIVPLMLAVEKSVDKIEQAAAKVNETIKPVTYNNHYGYNASAWTIWWGNLSTGIGQNIVAVSLVFSAFLLCCLGAFMIKDAMADKEKIELAETKWNFISRHFVQNENGELFIPKENYLVTEDKKGIILINREE</sequence>
<keyword evidence="3" id="KW-1185">Reference proteome</keyword>